<dbReference type="GO" id="GO:0030288">
    <property type="term" value="C:outer membrane-bounded periplasmic space"/>
    <property type="evidence" value="ECO:0007669"/>
    <property type="project" value="UniProtKB-ARBA"/>
</dbReference>
<feature type="domain" description="Solute-binding protein family 5" evidence="5">
    <location>
        <begin position="80"/>
        <end position="442"/>
    </location>
</feature>
<comment type="similarity">
    <text evidence="2">Belongs to the bacterial solute-binding protein 5 family.</text>
</comment>
<evidence type="ECO:0000256" key="4">
    <source>
        <dbReference type="SAM" id="SignalP"/>
    </source>
</evidence>
<evidence type="ECO:0000256" key="2">
    <source>
        <dbReference type="ARBA" id="ARBA00005695"/>
    </source>
</evidence>
<dbReference type="Gene3D" id="3.10.105.10">
    <property type="entry name" value="Dipeptide-binding Protein, Domain 3"/>
    <property type="match status" value="1"/>
</dbReference>
<evidence type="ECO:0000259" key="5">
    <source>
        <dbReference type="Pfam" id="PF00496"/>
    </source>
</evidence>
<dbReference type="PANTHER" id="PTHR30290:SF38">
    <property type="entry name" value="D,D-DIPEPTIDE-BINDING PERIPLASMIC PROTEIN DDPA-RELATED"/>
    <property type="match status" value="1"/>
</dbReference>
<dbReference type="InterPro" id="IPR000914">
    <property type="entry name" value="SBP_5_dom"/>
</dbReference>
<dbReference type="Proteomes" id="UP000321058">
    <property type="component" value="Unassembled WGS sequence"/>
</dbReference>
<evidence type="ECO:0000256" key="1">
    <source>
        <dbReference type="ARBA" id="ARBA00004418"/>
    </source>
</evidence>
<dbReference type="PIRSF" id="PIRSF002741">
    <property type="entry name" value="MppA"/>
    <property type="match status" value="1"/>
</dbReference>
<dbReference type="GO" id="GO:0043190">
    <property type="term" value="C:ATP-binding cassette (ABC) transporter complex"/>
    <property type="evidence" value="ECO:0007669"/>
    <property type="project" value="InterPro"/>
</dbReference>
<keyword evidence="7" id="KW-1185">Reference proteome</keyword>
<evidence type="ECO:0000256" key="3">
    <source>
        <dbReference type="ARBA" id="ARBA00022729"/>
    </source>
</evidence>
<sequence length="530" mass="59511">MKIRTGWLIPAALAAALVATTGSAWAQKPGGVLKIQHMDTPPSASIHEEATVSTAVPFMGLYNNLVMFDQNVAKNSFASIVPDLATKWAWSDDGKQLSFTLRQGVKWHDGKPFTAKDVACTFDMLLGGETKIRRNPRGAWYTNVDRVTADGDFAATFHLKERQPALIALLASGYTPIYPCHIPSADMRRRPIGTGPFKLAEFKMNEGIKLVKNPDYWKPGRPYLDGIEYTIIADRSTRMLAFASGKFDMTFPTDLTVPLWKNMKKDAPHVKCTMRDTGVSTNLIVNREVPPFDDPKIRRALALTLDRKAFIDILSEGESSMGGVMLPPPSGVWGMPPEMLKTIIGYDNVPANREKARELMKELGYGPDKRLKVKVSTRNIATFRDPATILIDHLKHIYVDGELEVIDTSVYYNRVFKKDYSVALNLSGTAVDDPDVGFFEGYACGSLRNYNGYCNPEMTKLFEEQSRETDQKKRLKMVWEIDRKLQEDIARPIIYHGRAAGCWQPYVKGVVLHSNSIYNGARFEDVWLDK</sequence>
<comment type="subcellular location">
    <subcellularLocation>
        <location evidence="1">Periplasm</location>
    </subcellularLocation>
</comment>
<dbReference type="RefSeq" id="WP_147151079.1">
    <property type="nucleotide sequence ID" value="NZ_BKAJ01000070.1"/>
</dbReference>
<protein>
    <submittedName>
        <fullName evidence="6">Peptide ABC transporter substrate-binding protein</fullName>
    </submittedName>
</protein>
<name>A0A512NCW7_9HYPH</name>
<dbReference type="OrthoDB" id="9803988at2"/>
<dbReference type="AlphaFoldDB" id="A0A512NCW7"/>
<organism evidence="6 7">
    <name type="scientific">Reyranella soli</name>
    <dbReference type="NCBI Taxonomy" id="1230389"/>
    <lineage>
        <taxon>Bacteria</taxon>
        <taxon>Pseudomonadati</taxon>
        <taxon>Pseudomonadota</taxon>
        <taxon>Alphaproteobacteria</taxon>
        <taxon>Hyphomicrobiales</taxon>
        <taxon>Reyranellaceae</taxon>
        <taxon>Reyranella</taxon>
    </lineage>
</organism>
<evidence type="ECO:0000313" key="7">
    <source>
        <dbReference type="Proteomes" id="UP000321058"/>
    </source>
</evidence>
<accession>A0A512NCW7</accession>
<dbReference type="SUPFAM" id="SSF53850">
    <property type="entry name" value="Periplasmic binding protein-like II"/>
    <property type="match status" value="1"/>
</dbReference>
<dbReference type="PANTHER" id="PTHR30290">
    <property type="entry name" value="PERIPLASMIC BINDING COMPONENT OF ABC TRANSPORTER"/>
    <property type="match status" value="1"/>
</dbReference>
<proteinExistence type="inferred from homology"/>
<dbReference type="EMBL" id="BKAJ01000070">
    <property type="protein sequence ID" value="GEP56797.1"/>
    <property type="molecule type" value="Genomic_DNA"/>
</dbReference>
<dbReference type="Pfam" id="PF00496">
    <property type="entry name" value="SBP_bac_5"/>
    <property type="match status" value="1"/>
</dbReference>
<feature type="chain" id="PRO_5021911542" evidence="4">
    <location>
        <begin position="27"/>
        <end position="530"/>
    </location>
</feature>
<feature type="signal peptide" evidence="4">
    <location>
        <begin position="1"/>
        <end position="26"/>
    </location>
</feature>
<reference evidence="6 7" key="1">
    <citation type="submission" date="2019-07" db="EMBL/GenBank/DDBJ databases">
        <title>Whole genome shotgun sequence of Reyranella soli NBRC 108950.</title>
        <authorList>
            <person name="Hosoyama A."/>
            <person name="Uohara A."/>
            <person name="Ohji S."/>
            <person name="Ichikawa N."/>
        </authorList>
    </citation>
    <scope>NUCLEOTIDE SEQUENCE [LARGE SCALE GENOMIC DNA]</scope>
    <source>
        <strain evidence="6 7">NBRC 108950</strain>
    </source>
</reference>
<comment type="caution">
    <text evidence="6">The sequence shown here is derived from an EMBL/GenBank/DDBJ whole genome shotgun (WGS) entry which is preliminary data.</text>
</comment>
<dbReference type="Gene3D" id="3.40.190.10">
    <property type="entry name" value="Periplasmic binding protein-like II"/>
    <property type="match status" value="1"/>
</dbReference>
<dbReference type="GO" id="GO:0015833">
    <property type="term" value="P:peptide transport"/>
    <property type="evidence" value="ECO:0007669"/>
    <property type="project" value="TreeGrafter"/>
</dbReference>
<dbReference type="GO" id="GO:1904680">
    <property type="term" value="F:peptide transmembrane transporter activity"/>
    <property type="evidence" value="ECO:0007669"/>
    <property type="project" value="TreeGrafter"/>
</dbReference>
<dbReference type="InterPro" id="IPR030678">
    <property type="entry name" value="Peptide/Ni-bd"/>
</dbReference>
<keyword evidence="3 4" id="KW-0732">Signal</keyword>
<evidence type="ECO:0000313" key="6">
    <source>
        <dbReference type="EMBL" id="GEP56797.1"/>
    </source>
</evidence>
<dbReference type="InterPro" id="IPR039424">
    <property type="entry name" value="SBP_5"/>
</dbReference>
<gene>
    <name evidence="6" type="ORF">RSO01_39630</name>
</gene>